<keyword evidence="3" id="KW-1185">Reference proteome</keyword>
<dbReference type="EMBL" id="BLXT01007365">
    <property type="protein sequence ID" value="GFO38905.1"/>
    <property type="molecule type" value="Genomic_DNA"/>
</dbReference>
<accession>A0AAV4D436</accession>
<sequence>MLSRNSSKGITRPALQRNLLRSEKQEKNTQPQKRIVEDNMKIRDRPWKERPSKAEIKKQNGSLSFADLTLTRNQEAVAGMNWRQEVLADFRATLNVSNCKQNTWSRKFQVFRNVLMELYGDIYSRDNKKGLCKYLQKNITVETK</sequence>
<comment type="caution">
    <text evidence="2">The sequence shown here is derived from an EMBL/GenBank/DDBJ whole genome shotgun (WGS) entry which is preliminary data.</text>
</comment>
<evidence type="ECO:0000313" key="2">
    <source>
        <dbReference type="EMBL" id="GFO38905.1"/>
    </source>
</evidence>
<dbReference type="Proteomes" id="UP000735302">
    <property type="component" value="Unassembled WGS sequence"/>
</dbReference>
<gene>
    <name evidence="2" type="ORF">PoB_006541000</name>
</gene>
<evidence type="ECO:0000256" key="1">
    <source>
        <dbReference type="SAM" id="MobiDB-lite"/>
    </source>
</evidence>
<name>A0AAV4D436_9GAST</name>
<proteinExistence type="predicted"/>
<reference evidence="2 3" key="1">
    <citation type="journal article" date="2021" name="Elife">
        <title>Chloroplast acquisition without the gene transfer in kleptoplastic sea slugs, Plakobranchus ocellatus.</title>
        <authorList>
            <person name="Maeda T."/>
            <person name="Takahashi S."/>
            <person name="Yoshida T."/>
            <person name="Shimamura S."/>
            <person name="Takaki Y."/>
            <person name="Nagai Y."/>
            <person name="Toyoda A."/>
            <person name="Suzuki Y."/>
            <person name="Arimoto A."/>
            <person name="Ishii H."/>
            <person name="Satoh N."/>
            <person name="Nishiyama T."/>
            <person name="Hasebe M."/>
            <person name="Maruyama T."/>
            <person name="Minagawa J."/>
            <person name="Obokata J."/>
            <person name="Shigenobu S."/>
        </authorList>
    </citation>
    <scope>NUCLEOTIDE SEQUENCE [LARGE SCALE GENOMIC DNA]</scope>
</reference>
<organism evidence="2 3">
    <name type="scientific">Plakobranchus ocellatus</name>
    <dbReference type="NCBI Taxonomy" id="259542"/>
    <lineage>
        <taxon>Eukaryota</taxon>
        <taxon>Metazoa</taxon>
        <taxon>Spiralia</taxon>
        <taxon>Lophotrochozoa</taxon>
        <taxon>Mollusca</taxon>
        <taxon>Gastropoda</taxon>
        <taxon>Heterobranchia</taxon>
        <taxon>Euthyneura</taxon>
        <taxon>Panpulmonata</taxon>
        <taxon>Sacoglossa</taxon>
        <taxon>Placobranchoidea</taxon>
        <taxon>Plakobranchidae</taxon>
        <taxon>Plakobranchus</taxon>
    </lineage>
</organism>
<dbReference type="AlphaFoldDB" id="A0AAV4D436"/>
<protein>
    <submittedName>
        <fullName evidence="2">Uncharacterized protein</fullName>
    </submittedName>
</protein>
<evidence type="ECO:0000313" key="3">
    <source>
        <dbReference type="Proteomes" id="UP000735302"/>
    </source>
</evidence>
<feature type="region of interest" description="Disordered" evidence="1">
    <location>
        <begin position="1"/>
        <end position="41"/>
    </location>
</feature>